<keyword evidence="6 14" id="KW-0418">Kinase</keyword>
<dbReference type="PANTHER" id="PTHR11139">
    <property type="entry name" value="ATAXIA TELANGIECTASIA MUTATED ATM -RELATED"/>
    <property type="match status" value="1"/>
</dbReference>
<evidence type="ECO:0000256" key="5">
    <source>
        <dbReference type="ARBA" id="ARBA00022741"/>
    </source>
</evidence>
<feature type="region of interest" description="Disordered" evidence="11">
    <location>
        <begin position="1739"/>
        <end position="1774"/>
    </location>
</feature>
<feature type="region of interest" description="Disordered" evidence="11">
    <location>
        <begin position="1"/>
        <end position="105"/>
    </location>
</feature>
<dbReference type="SMART" id="SM00146">
    <property type="entry name" value="PI3Kc"/>
    <property type="match status" value="1"/>
</dbReference>
<dbReference type="CDD" id="cd05170">
    <property type="entry name" value="PIKKc_SMG1"/>
    <property type="match status" value="1"/>
</dbReference>
<dbReference type="GO" id="GO:0005524">
    <property type="term" value="F:ATP binding"/>
    <property type="evidence" value="ECO:0007669"/>
    <property type="project" value="UniProtKB-KW"/>
</dbReference>
<feature type="compositionally biased region" description="Basic and acidic residues" evidence="11">
    <location>
        <begin position="37"/>
        <end position="63"/>
    </location>
</feature>
<dbReference type="SUPFAM" id="SSF48371">
    <property type="entry name" value="ARM repeat"/>
    <property type="match status" value="1"/>
</dbReference>
<organism evidence="14">
    <name type="scientific">Lygus hesperus</name>
    <name type="common">Western plant bug</name>
    <dbReference type="NCBI Taxonomy" id="30085"/>
    <lineage>
        <taxon>Eukaryota</taxon>
        <taxon>Metazoa</taxon>
        <taxon>Ecdysozoa</taxon>
        <taxon>Arthropoda</taxon>
        <taxon>Hexapoda</taxon>
        <taxon>Insecta</taxon>
        <taxon>Pterygota</taxon>
        <taxon>Neoptera</taxon>
        <taxon>Paraneoptera</taxon>
        <taxon>Hemiptera</taxon>
        <taxon>Heteroptera</taxon>
        <taxon>Panheteroptera</taxon>
        <taxon>Cimicomorpha</taxon>
        <taxon>Miridae</taxon>
        <taxon>Mirini</taxon>
        <taxon>Lygus</taxon>
    </lineage>
</organism>
<dbReference type="GO" id="GO:0005737">
    <property type="term" value="C:cytoplasm"/>
    <property type="evidence" value="ECO:0007669"/>
    <property type="project" value="TreeGrafter"/>
</dbReference>
<dbReference type="GO" id="GO:0031932">
    <property type="term" value="C:TORC2 complex"/>
    <property type="evidence" value="ECO:0007669"/>
    <property type="project" value="TreeGrafter"/>
</dbReference>
<dbReference type="PROSITE" id="PS51190">
    <property type="entry name" value="FATC"/>
    <property type="match status" value="1"/>
</dbReference>
<feature type="region of interest" description="Disordered" evidence="11">
    <location>
        <begin position="349"/>
        <end position="376"/>
    </location>
</feature>
<dbReference type="Pfam" id="PF02260">
    <property type="entry name" value="FATC"/>
    <property type="match status" value="1"/>
</dbReference>
<evidence type="ECO:0000256" key="7">
    <source>
        <dbReference type="ARBA" id="ARBA00022840"/>
    </source>
</evidence>
<evidence type="ECO:0000313" key="14">
    <source>
        <dbReference type="EMBL" id="JAQ08613.1"/>
    </source>
</evidence>
<dbReference type="PROSITE" id="PS00916">
    <property type="entry name" value="PI3_4_KINASE_2"/>
    <property type="match status" value="1"/>
</dbReference>
<dbReference type="PANTHER" id="PTHR11139:SF119">
    <property type="entry name" value="SERINE_THREONINE-PROTEIN KINASE SMG1"/>
    <property type="match status" value="1"/>
</dbReference>
<feature type="domain" description="FATC" evidence="13">
    <location>
        <begin position="3400"/>
        <end position="3432"/>
    </location>
</feature>
<dbReference type="Pfam" id="PF15785">
    <property type="entry name" value="SMG1"/>
    <property type="match status" value="1"/>
</dbReference>
<evidence type="ECO:0000256" key="6">
    <source>
        <dbReference type="ARBA" id="ARBA00022777"/>
    </source>
</evidence>
<feature type="compositionally biased region" description="Basic and acidic residues" evidence="11">
    <location>
        <begin position="352"/>
        <end position="370"/>
    </location>
</feature>
<dbReference type="SUPFAM" id="SSF56112">
    <property type="entry name" value="Protein kinase-like (PK-like)"/>
    <property type="match status" value="1"/>
</dbReference>
<dbReference type="EC" id="2.7.11.1" evidence="2"/>
<reference evidence="14" key="1">
    <citation type="journal article" date="2016" name="Gigascience">
        <title>De novo construction of an expanded transcriptome assembly for the western tarnished plant bug, Lygus hesperus.</title>
        <authorList>
            <person name="Tassone E.E."/>
            <person name="Geib S.M."/>
            <person name="Hall B."/>
            <person name="Fabrick J.A."/>
            <person name="Brent C.S."/>
            <person name="Hull J.J."/>
        </authorList>
    </citation>
    <scope>NUCLEOTIDE SEQUENCE</scope>
</reference>
<dbReference type="Pfam" id="PF00454">
    <property type="entry name" value="PI3_PI4_kinase"/>
    <property type="match status" value="1"/>
</dbReference>
<evidence type="ECO:0000256" key="8">
    <source>
        <dbReference type="ARBA" id="ARBA00023161"/>
    </source>
</evidence>
<dbReference type="GO" id="GO:0005634">
    <property type="term" value="C:nucleus"/>
    <property type="evidence" value="ECO:0007669"/>
    <property type="project" value="TreeGrafter"/>
</dbReference>
<dbReference type="InterPro" id="IPR050517">
    <property type="entry name" value="DDR_Repair_Kinase"/>
</dbReference>
<comment type="catalytic activity">
    <reaction evidence="9">
        <text>L-threonyl-[protein] + ATP = O-phospho-L-threonyl-[protein] + ADP + H(+)</text>
        <dbReference type="Rhea" id="RHEA:46608"/>
        <dbReference type="Rhea" id="RHEA-COMP:11060"/>
        <dbReference type="Rhea" id="RHEA-COMP:11605"/>
        <dbReference type="ChEBI" id="CHEBI:15378"/>
        <dbReference type="ChEBI" id="CHEBI:30013"/>
        <dbReference type="ChEBI" id="CHEBI:30616"/>
        <dbReference type="ChEBI" id="CHEBI:61977"/>
        <dbReference type="ChEBI" id="CHEBI:456216"/>
        <dbReference type="EC" id="2.7.11.1"/>
    </reaction>
</comment>
<name>A0A146LKJ5_LYGHE</name>
<keyword evidence="7" id="KW-0067">ATP-binding</keyword>
<dbReference type="InterPro" id="IPR003152">
    <property type="entry name" value="FATC_dom"/>
</dbReference>
<dbReference type="GO" id="GO:0004674">
    <property type="term" value="F:protein serine/threonine kinase activity"/>
    <property type="evidence" value="ECO:0007669"/>
    <property type="project" value="UniProtKB-KW"/>
</dbReference>
<evidence type="ECO:0000256" key="4">
    <source>
        <dbReference type="ARBA" id="ARBA00022679"/>
    </source>
</evidence>
<feature type="compositionally biased region" description="Acidic residues" evidence="11">
    <location>
        <begin position="1746"/>
        <end position="1767"/>
    </location>
</feature>
<evidence type="ECO:0000259" key="12">
    <source>
        <dbReference type="PROSITE" id="PS50290"/>
    </source>
</evidence>
<evidence type="ECO:0000256" key="11">
    <source>
        <dbReference type="SAM" id="MobiDB-lite"/>
    </source>
</evidence>
<evidence type="ECO:0000256" key="9">
    <source>
        <dbReference type="ARBA" id="ARBA00047899"/>
    </source>
</evidence>
<gene>
    <name evidence="14" type="primary">Smg1</name>
    <name evidence="14" type="ORF">g.91321</name>
</gene>
<sequence>MLGDPGENSGASGKDRKSDATPGSSKENFPSLVVSRGRSEPRSKGGKKKEERRSGFADDRGYEDGSGSGGSRRGSGRRGPRKDRDEFGGKGRYGKESSKYEGTREFNNRSEFGQTFVGLPEDSRISTILRKLAREEEERKFTILIKNLQDALALADNAAYIRRSLDMILDSLYEVICNGPNQQCKVLASKSLGHVGFVLDKDCKKFIDWIYNKYKIEAKENVKKLLTTGIQELVLLDAKDQKLSEHSQSLMKCVGEIMESTECGDIFITAVELTLSLIHRYPELIPTHFHDTVDVLLGWHFEPSQPKSVTECAGRALTVLAPYWVQDLQFTYSLLNDFLDDISTTKDQLTSKADKIEKPPDKEVKEDASSDKPAPLQPEEVVHRITSILNVVASVMKNLEKHLSPVIPPPLSVEFFNDCLEKVITYVTETSELVPECCCKLVSAGNKCVKYIVAILGNNVRKAEVLMEFLYMQFRLVGSSTIFNATHFSLIAKIVICVDEAVTTGFVDVLLCPGSVVLKGRLDSYCGKIELIYKSLLKNKNVHVLIRSYAHIIGDLDAALRSLKADLPPLREFGEDNPHLLTVYPEEEVQEIILFILRAFKELAVERNPATPLFTLKPTLFEVLALRMPVVVDACSYPRLHLAYLKLLRDHCITHDYFTEAVHLMEFAASQTQTLAEALGVPTLIEPPCLSKRHYLSTIIDLLNQNFSMRLEALNKIMLVEWTHEILVMCFENGESFEESQELQELISNFCYASADSRPRIAIVCVPVLKYIAFNKLIAPTDLIEENSLIVRLIDLCFYYLNSIDDKVRPEFHLLMSALPAVILTFVTKSHSFMASCSIVQLKSINYEDMINTQGVVDSNVFRAFMNYIFRGITSGSPPFKWMTDLMSRNYSSTEINLEHYVEVRNSLGCIMEWLAFQAAKHCIENRLRTVYGKALGTFTAIEDTIRVLAKETISNRNLTDTPATCRRARLLIQFIEQFEKLLYNAVEGTASAFPPASKQSKIFFATNRASCFEWFHRIRLALLVVALHSGMSPWAVRHGYCLLQNLVDSKATHSPEFEAALLNTGLALTSMGERDAVTGLHLWARDIAQSPHSELKPLIDMASRSYESAADKFEDMVADIGASNAVPRTKQNGVVDKAKNMAYTVKSFLADQLTECYLALNSWEELASWKKREAEFLATENGECSRKYGYVTANFADAMSKFDAGDLNGAAELLMWDEEETESLFPSNRPSWDIANLIDEADFVLKNIIIKKCGNSYYTLKSLSKCGNAQTLAENVMEDIIKDASSEVLSKACSLKFVAQAMINRGSTLVPEPYIREVWWKQYVSSPDMERCAWWAVALDKSKKPVANNESLKVFLIEVIKVSRKAGNLRYTTKCLLNYLEHAPGFNVCPGDLAEEYMMLPVEPSQAPALHQLTKLLRSTCDTATSVRLSTHISAGLFPLEEEHHQMLNSAVLRNLSTIFAAEKGHFENLMSDQLNEVVACGIKKVSDNNLQTFTALCDNQNNESVVPLPKEDTIVGKILLASVGAHINSLKSWEALAAWCYEMGGKVCSQIWVKNSEEYGGQETLKVISSYHSVGVDVDRASSESLEDQIRDLGIHTLEQINSYITAWKKDNGRVYSFFKVAIHSYFKFLNISPYQENNCKFVTATLRLLRLMVKHASELQETVDADLAETPVHPWVPIVPQLLARLNHADPYVRKKVEELLVKIGLEAPHLILFPAVVGSGAMPTTKLFPMMKTYENKKDGQPNEDGDEDIDDEDEDDRDDDDELRSTNERAEMMENSFHSILDSLSEKYAEEIAQVKMFVSELQRITLLWDELWLGALLQHQGDINRRFSSLQSEIKTTESNTHLDQATKDSIIREKYRLILKPILFIFEQLNEITSVEPETAREKQFQELYTETIQDILTKLREPAEPINPNNVWEVIQGLQHALQDKSRYRGGANLSMSDLSTTLSKLESTKIFMPGVRGQLAPPTIEKIENNVAILPTKTKPKKLVLSGSNGENYTFLFKGLEDLHLDERIMQFLSIANSMLKEPHLQAHHYSVVPLGPRSGLISWVENVTPIFSLYKKWQQREASKNPDDVCRTVMRPSELFASKLGPILMEHNIPTVDQNQRHKWPIAALRKCLQELMSITPTYLLYKELWSHSVNAFHWWRTLKTYSSSLAVMSMIGYIIGLGDRHLDNVLVNLKTGEVVHIDYNVCFEKGKTLRVPEKVPFRLTPNLRAALGVTGVEGVYKQTCEHVLQVMREGQETLLTLLEAFVYDPLIDWTPFSEGGYTGAVYGGGRELTSEIKVNKKELMKEVACSMFKVRITESKYQWMENKKILSSELEDLVALINAYMEKEKKKQRVQDSVKERHTQLALLKEAEGQPKHSVYSLHTRYSHYIQVHTAKEAVIQKLNGKIKECESVNSQYHVVMQKLKGTDLGNWIVEVGGRPKKDVCQVFDLIKEFLSNAGQSQTVQQCIYSEKEVGELCLQQTTLTLQLLEMLRDYYEICRHYPRSSLMSHRTLLYHRWSEKLLEDMSPRSCDEVLNDINKELSVSEESIMQVSMFSAGLERHLADTTVRLQKCVERSSETSRVNVNPIEVPAGWLGKGQWGEGGGDTRNMDKGAKALSAVVLTALCALNKKYIMIESQAMSAGDSLMNLTSQAGDWFLHDLCSVAGNILRLTQLLPQSILSAGCNSEDPLLSQIYCSLKCMNHTYNQLKDLQEMYNNFIGIILVEAAQDQVCQEPSVVSLVERLESIISSVQIPINDILKSLQLHLRYTVMNMAVGKQDGASKKSTTYLQNPAQHGAVMQVVETLQAGFEALIAAPQNEEGDIFPPRTPDQGEMLLMGFNGLFNLEIPRNGMVHHLKQLATPPAWTIVDQIKEPQKYYARPMTDDDARRILDAMFFVKKLSTMVEVLRMCRHDASGFRGGSAKAPQVPHDFEALTKPMRKYIADYISTQILGIFSVSTALFVCRLLEFHGIDVTGDVQQKDIGAQGQGNAPLEELCKKMAEIRSPELRTASGVVSQIEASWRQEDAQGRVGRELSNTQILAQHLKVMLTAHHWLHDHLLVKSSHNKFHIISRPSFLMEMRKAVSAMHNLQPRLKEAIDQQQVLIGSAEQRLKWAAGANPALCEVMSAFESSVSCHKMKLASEGMMAKNVCNMASSILTYEALRTPTSEAVMNDNNFIQLVEDCRQFFELSLKKPVTLTPVEQGLVALRPPKKKIDADWISRAEELISASLLELKRESEPLDIELLAAEQRMHQKVGFIKLTMAKHNHIIPDIKSLLKTLVKCDDSGLVGLDQYMLRYWKFVDTVNNLIKNLSGSGNSKFDAAFLNRTLLDIGDLIYSADSIYSELLRFSTDDEQACKKIVRQAAGTESPRKSNAVIPKRDGGTVKNAYAIGVWRKVKFKLEGRDPDPGIKNTAKHQVSWTIAEATNLDNLALLYEGWTPWV</sequence>
<evidence type="ECO:0000259" key="13">
    <source>
        <dbReference type="PROSITE" id="PS51190"/>
    </source>
</evidence>
<dbReference type="GO" id="GO:0031931">
    <property type="term" value="C:TORC1 complex"/>
    <property type="evidence" value="ECO:0007669"/>
    <property type="project" value="TreeGrafter"/>
</dbReference>
<dbReference type="Gene3D" id="1.10.1070.11">
    <property type="entry name" value="Phosphatidylinositol 3-/4-kinase, catalytic domain"/>
    <property type="match status" value="1"/>
</dbReference>
<dbReference type="InterPro" id="IPR039414">
    <property type="entry name" value="SMG1_PIKKc"/>
</dbReference>
<evidence type="ECO:0000256" key="2">
    <source>
        <dbReference type="ARBA" id="ARBA00012513"/>
    </source>
</evidence>
<dbReference type="Gene3D" id="3.30.1010.10">
    <property type="entry name" value="Phosphatidylinositol 3-kinase Catalytic Subunit, Chain A, domain 4"/>
    <property type="match status" value="1"/>
</dbReference>
<dbReference type="InterPro" id="IPR018936">
    <property type="entry name" value="PI3/4_kinase_CS"/>
</dbReference>
<keyword evidence="5" id="KW-0547">Nucleotide-binding</keyword>
<dbReference type="GO" id="GO:0000184">
    <property type="term" value="P:nuclear-transcribed mRNA catabolic process, nonsense-mediated decay"/>
    <property type="evidence" value="ECO:0007669"/>
    <property type="project" value="UniProtKB-KW"/>
</dbReference>
<feature type="compositionally biased region" description="Basic and acidic residues" evidence="11">
    <location>
        <begin position="82"/>
        <end position="105"/>
    </location>
</feature>
<feature type="domain" description="PI3K/PI4K catalytic" evidence="12">
    <location>
        <begin position="1976"/>
        <end position="2306"/>
    </location>
</feature>
<feature type="compositionally biased region" description="Gly residues" evidence="11">
    <location>
        <begin position="64"/>
        <end position="73"/>
    </location>
</feature>
<dbReference type="InterPro" id="IPR011009">
    <property type="entry name" value="Kinase-like_dom_sf"/>
</dbReference>
<evidence type="ECO:0000256" key="3">
    <source>
        <dbReference type="ARBA" id="ARBA00022527"/>
    </source>
</evidence>
<keyword evidence="4" id="KW-0808">Transferase</keyword>
<proteinExistence type="inferred from homology"/>
<dbReference type="SMART" id="SM01343">
    <property type="entry name" value="FATC"/>
    <property type="match status" value="1"/>
</dbReference>
<dbReference type="SMART" id="SM01345">
    <property type="entry name" value="Rapamycin_bind"/>
    <property type="match status" value="1"/>
</dbReference>
<comment type="catalytic activity">
    <reaction evidence="10">
        <text>L-seryl-[protein] + ATP = O-phospho-L-seryl-[protein] + ADP + H(+)</text>
        <dbReference type="Rhea" id="RHEA:17989"/>
        <dbReference type="Rhea" id="RHEA-COMP:9863"/>
        <dbReference type="Rhea" id="RHEA-COMP:11604"/>
        <dbReference type="ChEBI" id="CHEBI:15378"/>
        <dbReference type="ChEBI" id="CHEBI:29999"/>
        <dbReference type="ChEBI" id="CHEBI:30616"/>
        <dbReference type="ChEBI" id="CHEBI:83421"/>
        <dbReference type="ChEBI" id="CHEBI:456216"/>
        <dbReference type="EC" id="2.7.11.1"/>
    </reaction>
</comment>
<dbReference type="InterPro" id="IPR031559">
    <property type="entry name" value="SMG1"/>
</dbReference>
<dbReference type="InterPro" id="IPR000403">
    <property type="entry name" value="PI3/4_kinase_cat_dom"/>
</dbReference>
<dbReference type="PROSITE" id="PS50290">
    <property type="entry name" value="PI3_4_KINASE_3"/>
    <property type="match status" value="1"/>
</dbReference>
<keyword evidence="8" id="KW-0866">Nonsense-mediated mRNA decay</keyword>
<dbReference type="GO" id="GO:0031929">
    <property type="term" value="P:TOR signaling"/>
    <property type="evidence" value="ECO:0007669"/>
    <property type="project" value="TreeGrafter"/>
</dbReference>
<dbReference type="InterPro" id="IPR036940">
    <property type="entry name" value="PI3/4_kinase_cat_sf"/>
</dbReference>
<dbReference type="GO" id="GO:0016242">
    <property type="term" value="P:negative regulation of macroautophagy"/>
    <property type="evidence" value="ECO:0007669"/>
    <property type="project" value="TreeGrafter"/>
</dbReference>
<evidence type="ECO:0000256" key="10">
    <source>
        <dbReference type="ARBA" id="ARBA00048679"/>
    </source>
</evidence>
<comment type="similarity">
    <text evidence="1">Belongs to the PI3/PI4-kinase family.</text>
</comment>
<protein>
    <recommendedName>
        <fullName evidence="2">non-specific serine/threonine protein kinase</fullName>
        <ecNumber evidence="2">2.7.11.1</ecNumber>
    </recommendedName>
</protein>
<keyword evidence="3" id="KW-0723">Serine/threonine-protein kinase</keyword>
<dbReference type="InterPro" id="IPR016024">
    <property type="entry name" value="ARM-type_fold"/>
</dbReference>
<accession>A0A146LKJ5</accession>
<dbReference type="EMBL" id="GDHC01010016">
    <property type="protein sequence ID" value="JAQ08613.1"/>
    <property type="molecule type" value="Transcribed_RNA"/>
</dbReference>
<evidence type="ECO:0000256" key="1">
    <source>
        <dbReference type="ARBA" id="ARBA00011031"/>
    </source>
</evidence>